<accession>A0ABU2WFT9</accession>
<name>A0ABU2WFT9_9GAMM</name>
<dbReference type="InterPro" id="IPR010982">
    <property type="entry name" value="Lambda_DNA-bd_dom_sf"/>
</dbReference>
<evidence type="ECO:0000313" key="3">
    <source>
        <dbReference type="Proteomes" id="UP001254608"/>
    </source>
</evidence>
<dbReference type="Pfam" id="PF01381">
    <property type="entry name" value="HTH_3"/>
    <property type="match status" value="1"/>
</dbReference>
<comment type="caution">
    <text evidence="2">The sequence shown here is derived from an EMBL/GenBank/DDBJ whole genome shotgun (WGS) entry which is preliminary data.</text>
</comment>
<dbReference type="CDD" id="cd00093">
    <property type="entry name" value="HTH_XRE"/>
    <property type="match status" value="1"/>
</dbReference>
<evidence type="ECO:0000313" key="2">
    <source>
        <dbReference type="EMBL" id="MDT0496484.1"/>
    </source>
</evidence>
<reference evidence="2 3" key="1">
    <citation type="submission" date="2023-09" db="EMBL/GenBank/DDBJ databases">
        <authorList>
            <person name="Rey-Velasco X."/>
        </authorList>
    </citation>
    <scope>NUCLEOTIDE SEQUENCE [LARGE SCALE GENOMIC DNA]</scope>
    <source>
        <strain evidence="2 3">W345</strain>
    </source>
</reference>
<dbReference type="InterPro" id="IPR001387">
    <property type="entry name" value="Cro/C1-type_HTH"/>
</dbReference>
<organism evidence="2 3">
    <name type="scientific">Banduia mediterranea</name>
    <dbReference type="NCBI Taxonomy" id="3075609"/>
    <lineage>
        <taxon>Bacteria</taxon>
        <taxon>Pseudomonadati</taxon>
        <taxon>Pseudomonadota</taxon>
        <taxon>Gammaproteobacteria</taxon>
        <taxon>Nevskiales</taxon>
        <taxon>Algiphilaceae</taxon>
        <taxon>Banduia</taxon>
    </lineage>
</organism>
<proteinExistence type="predicted"/>
<sequence>MTADELDAELVTVAGENSYLLFAKRVQEVIEDSGGIGALARKSGIPERTIRKWADGVSDPSRQRLVKLAKAAPVNVAWLATGEEPKRGAPLLNSYATPFGVAEGQVGISPSVVHARQDAYQEARSAWLALERFVQSRGLQLSPEKKAAAADLIAQVHARHLADGESIDSFIERLIELAA</sequence>
<evidence type="ECO:0000259" key="1">
    <source>
        <dbReference type="PROSITE" id="PS50943"/>
    </source>
</evidence>
<dbReference type="PROSITE" id="PS50943">
    <property type="entry name" value="HTH_CROC1"/>
    <property type="match status" value="1"/>
</dbReference>
<dbReference type="RefSeq" id="WP_311363876.1">
    <property type="nucleotide sequence ID" value="NZ_JAVRIC010000004.1"/>
</dbReference>
<keyword evidence="3" id="KW-1185">Reference proteome</keyword>
<dbReference type="SUPFAM" id="SSF47413">
    <property type="entry name" value="lambda repressor-like DNA-binding domains"/>
    <property type="match status" value="1"/>
</dbReference>
<dbReference type="Gene3D" id="1.10.260.40">
    <property type="entry name" value="lambda repressor-like DNA-binding domains"/>
    <property type="match status" value="1"/>
</dbReference>
<gene>
    <name evidence="2" type="ORF">RM530_03775</name>
</gene>
<dbReference type="Proteomes" id="UP001254608">
    <property type="component" value="Unassembled WGS sequence"/>
</dbReference>
<dbReference type="EMBL" id="JAVRIC010000004">
    <property type="protein sequence ID" value="MDT0496484.1"/>
    <property type="molecule type" value="Genomic_DNA"/>
</dbReference>
<protein>
    <submittedName>
        <fullName evidence="2">Helix-turn-helix transcriptional regulator</fullName>
    </submittedName>
</protein>
<feature type="domain" description="HTH cro/C1-type" evidence="1">
    <location>
        <begin position="38"/>
        <end position="79"/>
    </location>
</feature>